<sequence length="131" mass="14720">MLPLWEKAVSIFDKGKADKDTTTTKPADTTQNVVPVDTMTQDTITQDTLINEGPLTYFVIAGSFVDKSEADNYCNTLKQKGYPEAVVLVSEADRRIRVAYKGFATREEALSFLNQTKITENKSDIWLLHQN</sequence>
<organism evidence="2">
    <name type="scientific">bioreactor metagenome</name>
    <dbReference type="NCBI Taxonomy" id="1076179"/>
    <lineage>
        <taxon>unclassified sequences</taxon>
        <taxon>metagenomes</taxon>
        <taxon>ecological metagenomes</taxon>
    </lineage>
</organism>
<dbReference type="GO" id="GO:0042834">
    <property type="term" value="F:peptidoglycan binding"/>
    <property type="evidence" value="ECO:0007669"/>
    <property type="project" value="InterPro"/>
</dbReference>
<proteinExistence type="predicted"/>
<protein>
    <recommendedName>
        <fullName evidence="1">SPOR domain-containing protein</fullName>
    </recommendedName>
</protein>
<feature type="domain" description="SPOR" evidence="1">
    <location>
        <begin position="51"/>
        <end position="129"/>
    </location>
</feature>
<dbReference type="InterPro" id="IPR007730">
    <property type="entry name" value="SPOR-like_dom"/>
</dbReference>
<accession>A0A644W5L1</accession>
<dbReference type="Gene3D" id="3.30.70.1070">
    <property type="entry name" value="Sporulation related repeat"/>
    <property type="match status" value="1"/>
</dbReference>
<dbReference type="InterPro" id="IPR036680">
    <property type="entry name" value="SPOR-like_sf"/>
</dbReference>
<gene>
    <name evidence="2" type="ORF">SDC9_45088</name>
</gene>
<name>A0A644W5L1_9ZZZZ</name>
<dbReference type="EMBL" id="VSSQ01000634">
    <property type="protein sequence ID" value="MPL98878.1"/>
    <property type="molecule type" value="Genomic_DNA"/>
</dbReference>
<reference evidence="2" key="1">
    <citation type="submission" date="2019-08" db="EMBL/GenBank/DDBJ databases">
        <authorList>
            <person name="Kucharzyk K."/>
            <person name="Murdoch R.W."/>
            <person name="Higgins S."/>
            <person name="Loffler F."/>
        </authorList>
    </citation>
    <scope>NUCLEOTIDE SEQUENCE</scope>
</reference>
<dbReference type="Pfam" id="PF05036">
    <property type="entry name" value="SPOR"/>
    <property type="match status" value="1"/>
</dbReference>
<dbReference type="PROSITE" id="PS51724">
    <property type="entry name" value="SPOR"/>
    <property type="match status" value="1"/>
</dbReference>
<evidence type="ECO:0000259" key="1">
    <source>
        <dbReference type="PROSITE" id="PS51724"/>
    </source>
</evidence>
<dbReference type="AlphaFoldDB" id="A0A644W5L1"/>
<comment type="caution">
    <text evidence="2">The sequence shown here is derived from an EMBL/GenBank/DDBJ whole genome shotgun (WGS) entry which is preliminary data.</text>
</comment>
<evidence type="ECO:0000313" key="2">
    <source>
        <dbReference type="EMBL" id="MPL98878.1"/>
    </source>
</evidence>
<dbReference type="SUPFAM" id="SSF110997">
    <property type="entry name" value="Sporulation related repeat"/>
    <property type="match status" value="1"/>
</dbReference>